<dbReference type="AlphaFoldDB" id="A0A1M6DR95"/>
<dbReference type="EMBL" id="FQZI01000002">
    <property type="protein sequence ID" value="SHI75660.1"/>
    <property type="molecule type" value="Genomic_DNA"/>
</dbReference>
<keyword evidence="1" id="KW-0472">Membrane</keyword>
<dbReference type="Proteomes" id="UP000184488">
    <property type="component" value="Unassembled WGS sequence"/>
</dbReference>
<dbReference type="STRING" id="415425.SAMN05444363_1589"/>
<keyword evidence="1" id="KW-0812">Transmembrane</keyword>
<keyword evidence="1" id="KW-1133">Transmembrane helix</keyword>
<organism evidence="2 3">
    <name type="scientific">Flavobacterium terrae</name>
    <dbReference type="NCBI Taxonomy" id="415425"/>
    <lineage>
        <taxon>Bacteria</taxon>
        <taxon>Pseudomonadati</taxon>
        <taxon>Bacteroidota</taxon>
        <taxon>Flavobacteriia</taxon>
        <taxon>Flavobacteriales</taxon>
        <taxon>Flavobacteriaceae</taxon>
        <taxon>Flavobacterium</taxon>
    </lineage>
</organism>
<evidence type="ECO:0000256" key="1">
    <source>
        <dbReference type="SAM" id="Phobius"/>
    </source>
</evidence>
<dbReference type="RefSeq" id="WP_073310189.1">
    <property type="nucleotide sequence ID" value="NZ_FQZI01000002.1"/>
</dbReference>
<evidence type="ECO:0000313" key="2">
    <source>
        <dbReference type="EMBL" id="SHI75660.1"/>
    </source>
</evidence>
<gene>
    <name evidence="2" type="ORF">SAMN05444363_1589</name>
</gene>
<keyword evidence="3" id="KW-1185">Reference proteome</keyword>
<evidence type="ECO:0000313" key="3">
    <source>
        <dbReference type="Proteomes" id="UP000184488"/>
    </source>
</evidence>
<sequence>MEPNKLENEIREKLGKREIQPSAQAWDRLDAMLSVQESKVEKKPFPWMRIAAGIVLFLGVSYFFLNSNEEKILQNNSNVIVNKEVNESSNDEVGKTNIIESNKTIIDEKNSSVAYSESKSKVEDQNEKRKRFNNSISKGSLPIEENDYQVANSDKKNDIKNIEEKSEQKIIQDNNEVVAEVKTPAEKPKLKIDPSTLLNQVDGEIQLTFRQKVMKTVTKGYKEAKEAVVSRNQESSINH</sequence>
<accession>A0A1M6DR95</accession>
<feature type="transmembrane region" description="Helical" evidence="1">
    <location>
        <begin position="47"/>
        <end position="65"/>
    </location>
</feature>
<proteinExistence type="predicted"/>
<reference evidence="3" key="1">
    <citation type="submission" date="2016-11" db="EMBL/GenBank/DDBJ databases">
        <authorList>
            <person name="Varghese N."/>
            <person name="Submissions S."/>
        </authorList>
    </citation>
    <scope>NUCLEOTIDE SEQUENCE [LARGE SCALE GENOMIC DNA]</scope>
    <source>
        <strain evidence="3">DSM 18829</strain>
    </source>
</reference>
<protein>
    <submittedName>
        <fullName evidence="2">Uncharacterized protein</fullName>
    </submittedName>
</protein>
<name>A0A1M6DR95_9FLAO</name>
<dbReference type="OrthoDB" id="1247025at2"/>